<dbReference type="Pfam" id="PF02995">
    <property type="entry name" value="DUF229"/>
    <property type="match status" value="1"/>
</dbReference>
<dbReference type="GO" id="GO:0007618">
    <property type="term" value="P:mating"/>
    <property type="evidence" value="ECO:0007669"/>
    <property type="project" value="EnsemblMetazoa"/>
</dbReference>
<dbReference type="HOGENOM" id="CLU_018076_2_0_1"/>
<dbReference type="InterPro" id="IPR017850">
    <property type="entry name" value="Alkaline_phosphatase_core_sf"/>
</dbReference>
<dbReference type="AlphaFoldDB" id="B3N7V4"/>
<dbReference type="InterPro" id="IPR004245">
    <property type="entry name" value="DUF229"/>
</dbReference>
<dbReference type="KEGG" id="der:6542218"/>
<dbReference type="CDD" id="cd16021">
    <property type="entry name" value="ALP_like"/>
    <property type="match status" value="1"/>
</dbReference>
<sequence>MARSMSYTFKRLTVSFLAVTLICLWSMNSSRVDEKFRTSVRETQGVKKRFYVKSGKCEMHYVDPFNAEFLKINHPKKFIPCTNESDLVSAHYDKILNRYVLHTNEEVLHELSESKTNDFACFYQKIIYGQSADHYDRKGRRTKISQNYLVPLDVEGMLVECRTADEMRVLQRDAFVFVQYKHRPQKVKPNNKASVIMYGIDTVSRTNLRRMMPIVHEFLKSPGWYEMMGYNKVADNSFPNIFAMLTGFSPESAEKRICNTDVDGCLDKIPFIWKEFKKDGYLTAYAEDEEHSNTFNYAKPGFAVKPTDYYFRPFLTALENETLIQYCPDCLMKYCLGRRLANSYIFDYCRQFMQRFVADRPIWGMFWTNHYSHDDLFMLSAMQHKILEDLLNFEKDGAFEHTIMIFFSDHGARFGPLMYTKEAFLEERLPMMFIYLPPWFRIKYPYYVEALAQNQNRLSSNFDVYNTLKHIINIEGLVEDTKRSYDCPQCQSLFYPLPENRSCSETGIAEAYCTCHNYEEVTEDHGTWRMAELVVDRMNKYLQYHNLQNLCSNLTLRVVNNTEVRMHYKDVNLAKGMRHYHTKFQVHQNLAEFFATVLYDRETEELQINVELISRTNMYGTDSECVSNKIQKLYCVCLSKLRAIIK</sequence>
<evidence type="ECO:0000313" key="1">
    <source>
        <dbReference type="EMBL" id="EDV58315.2"/>
    </source>
</evidence>
<evidence type="ECO:0000313" key="2">
    <source>
        <dbReference type="Proteomes" id="UP000008711"/>
    </source>
</evidence>
<dbReference type="eggNOG" id="ENOG502QRYZ">
    <property type="taxonomic scope" value="Eukaryota"/>
</dbReference>
<dbReference type="EMBL" id="CH954177">
    <property type="protein sequence ID" value="EDV58315.2"/>
    <property type="molecule type" value="Genomic_DNA"/>
</dbReference>
<dbReference type="SUPFAM" id="SSF53649">
    <property type="entry name" value="Alkaline phosphatase-like"/>
    <property type="match status" value="1"/>
</dbReference>
<organism evidence="1 2">
    <name type="scientific">Drosophila erecta</name>
    <name type="common">Fruit fly</name>
    <dbReference type="NCBI Taxonomy" id="7220"/>
    <lineage>
        <taxon>Eukaryota</taxon>
        <taxon>Metazoa</taxon>
        <taxon>Ecdysozoa</taxon>
        <taxon>Arthropoda</taxon>
        <taxon>Hexapoda</taxon>
        <taxon>Insecta</taxon>
        <taxon>Pterygota</taxon>
        <taxon>Neoptera</taxon>
        <taxon>Endopterygota</taxon>
        <taxon>Diptera</taxon>
        <taxon>Brachycera</taxon>
        <taxon>Muscomorpha</taxon>
        <taxon>Ephydroidea</taxon>
        <taxon>Drosophilidae</taxon>
        <taxon>Drosophila</taxon>
        <taxon>Sophophora</taxon>
    </lineage>
</organism>
<gene>
    <name evidence="1" type="primary">Dere\GG25317</name>
    <name evidence="1" type="synonym">dere_GLEANR_9961</name>
    <name evidence="1" type="synonym">GG25317</name>
    <name evidence="1" type="ORF">Dere_GG25317</name>
</gene>
<dbReference type="Gene3D" id="3.40.720.10">
    <property type="entry name" value="Alkaline Phosphatase, subunit A"/>
    <property type="match status" value="1"/>
</dbReference>
<proteinExistence type="predicted"/>
<name>B3N7V4_DROER</name>
<dbReference type="GO" id="GO:0005615">
    <property type="term" value="C:extracellular space"/>
    <property type="evidence" value="ECO:0007669"/>
    <property type="project" value="TreeGrafter"/>
</dbReference>
<accession>B3N7V4</accession>
<dbReference type="Proteomes" id="UP000008711">
    <property type="component" value="Unassembled WGS sequence"/>
</dbReference>
<dbReference type="PANTHER" id="PTHR10974">
    <property type="entry name" value="FI08016P-RELATED"/>
    <property type="match status" value="1"/>
</dbReference>
<keyword evidence="2" id="KW-1185">Reference proteome</keyword>
<dbReference type="FunFam" id="3.40.720.10:FF:000017">
    <property type="entry name" value="Predicted protein"/>
    <property type="match status" value="1"/>
</dbReference>
<dbReference type="OrthoDB" id="413313at2759"/>
<dbReference type="PANTHER" id="PTHR10974:SF9">
    <property type="entry name" value="DUF229 DOMAIN CONTAINING PROTEIN-RELATED"/>
    <property type="match status" value="1"/>
</dbReference>
<reference evidence="1 2" key="1">
    <citation type="journal article" date="2007" name="Nature">
        <title>Evolution of genes and genomes on the Drosophila phylogeny.</title>
        <authorList>
            <consortium name="Drosophila 12 Genomes Consortium"/>
            <person name="Clark A.G."/>
            <person name="Eisen M.B."/>
            <person name="Smith D.R."/>
            <person name="Bergman C.M."/>
            <person name="Oliver B."/>
            <person name="Markow T.A."/>
            <person name="Kaufman T.C."/>
            <person name="Kellis M."/>
            <person name="Gelbart W."/>
            <person name="Iyer V.N."/>
            <person name="Pollard D.A."/>
            <person name="Sackton T.B."/>
            <person name="Larracuente A.M."/>
            <person name="Singh N.D."/>
            <person name="Abad J.P."/>
            <person name="Abt D.N."/>
            <person name="Adryan B."/>
            <person name="Aguade M."/>
            <person name="Akashi H."/>
            <person name="Anderson W.W."/>
            <person name="Aquadro C.F."/>
            <person name="Ardell D.H."/>
            <person name="Arguello R."/>
            <person name="Artieri C.G."/>
            <person name="Barbash D.A."/>
            <person name="Barker D."/>
            <person name="Barsanti P."/>
            <person name="Batterham P."/>
            <person name="Batzoglou S."/>
            <person name="Begun D."/>
            <person name="Bhutkar A."/>
            <person name="Blanco E."/>
            <person name="Bosak S.A."/>
            <person name="Bradley R.K."/>
            <person name="Brand A.D."/>
            <person name="Brent M.R."/>
            <person name="Brooks A.N."/>
            <person name="Brown R.H."/>
            <person name="Butlin R.K."/>
            <person name="Caggese C."/>
            <person name="Calvi B.R."/>
            <person name="Bernardo de Carvalho A."/>
            <person name="Caspi A."/>
            <person name="Castrezana S."/>
            <person name="Celniker S.E."/>
            <person name="Chang J.L."/>
            <person name="Chapple C."/>
            <person name="Chatterji S."/>
            <person name="Chinwalla A."/>
            <person name="Civetta A."/>
            <person name="Clifton S.W."/>
            <person name="Comeron J.M."/>
            <person name="Costello J.C."/>
            <person name="Coyne J.A."/>
            <person name="Daub J."/>
            <person name="David R.G."/>
            <person name="Delcher A.L."/>
            <person name="Delehaunty K."/>
            <person name="Do C.B."/>
            <person name="Ebling H."/>
            <person name="Edwards K."/>
            <person name="Eickbush T."/>
            <person name="Evans J.D."/>
            <person name="Filipski A."/>
            <person name="Findeiss S."/>
            <person name="Freyhult E."/>
            <person name="Fulton L."/>
            <person name="Fulton R."/>
            <person name="Garcia A.C."/>
            <person name="Gardiner A."/>
            <person name="Garfield D.A."/>
            <person name="Garvin B.E."/>
            <person name="Gibson G."/>
            <person name="Gilbert D."/>
            <person name="Gnerre S."/>
            <person name="Godfrey J."/>
            <person name="Good R."/>
            <person name="Gotea V."/>
            <person name="Gravely B."/>
            <person name="Greenberg A.J."/>
            <person name="Griffiths-Jones S."/>
            <person name="Gross S."/>
            <person name="Guigo R."/>
            <person name="Gustafson E.A."/>
            <person name="Haerty W."/>
            <person name="Hahn M.W."/>
            <person name="Halligan D.L."/>
            <person name="Halpern A.L."/>
            <person name="Halter G.M."/>
            <person name="Han M.V."/>
            <person name="Heger A."/>
            <person name="Hillier L."/>
            <person name="Hinrichs A.S."/>
            <person name="Holmes I."/>
            <person name="Hoskins R.A."/>
            <person name="Hubisz M.J."/>
            <person name="Hultmark D."/>
            <person name="Huntley M.A."/>
            <person name="Jaffe D.B."/>
            <person name="Jagadeeshan S."/>
            <person name="Jeck W.R."/>
            <person name="Johnson J."/>
            <person name="Jones C.D."/>
            <person name="Jordan W.C."/>
            <person name="Karpen G.H."/>
            <person name="Kataoka E."/>
            <person name="Keightley P.D."/>
            <person name="Kheradpour P."/>
            <person name="Kirkness E.F."/>
            <person name="Koerich L.B."/>
            <person name="Kristiansen K."/>
            <person name="Kudrna D."/>
            <person name="Kulathinal R.J."/>
            <person name="Kumar S."/>
            <person name="Kwok R."/>
            <person name="Lander E."/>
            <person name="Langley C.H."/>
            <person name="Lapoint R."/>
            <person name="Lazzaro B.P."/>
            <person name="Lee S.J."/>
            <person name="Levesque L."/>
            <person name="Li R."/>
            <person name="Lin C.F."/>
            <person name="Lin M.F."/>
            <person name="Lindblad-Toh K."/>
            <person name="Llopart A."/>
            <person name="Long M."/>
            <person name="Low L."/>
            <person name="Lozovsky E."/>
            <person name="Lu J."/>
            <person name="Luo M."/>
            <person name="Machado C.A."/>
            <person name="Makalowski W."/>
            <person name="Marzo M."/>
            <person name="Matsuda M."/>
            <person name="Matzkin L."/>
            <person name="McAllister B."/>
            <person name="McBride C.S."/>
            <person name="McKernan B."/>
            <person name="McKernan K."/>
            <person name="Mendez-Lago M."/>
            <person name="Minx P."/>
            <person name="Mollenhauer M.U."/>
            <person name="Montooth K."/>
            <person name="Mount S.M."/>
            <person name="Mu X."/>
            <person name="Myers E."/>
            <person name="Negre B."/>
            <person name="Newfeld S."/>
            <person name="Nielsen R."/>
            <person name="Noor M.A."/>
            <person name="O'Grady P."/>
            <person name="Pachter L."/>
            <person name="Papaceit M."/>
            <person name="Parisi M.J."/>
            <person name="Parisi M."/>
            <person name="Parts L."/>
            <person name="Pedersen J.S."/>
            <person name="Pesole G."/>
            <person name="Phillippy A.M."/>
            <person name="Ponting C.P."/>
            <person name="Pop M."/>
            <person name="Porcelli D."/>
            <person name="Powell J.R."/>
            <person name="Prohaska S."/>
            <person name="Pruitt K."/>
            <person name="Puig M."/>
            <person name="Quesneville H."/>
            <person name="Ram K.R."/>
            <person name="Rand D."/>
            <person name="Rasmussen M.D."/>
            <person name="Reed L.K."/>
            <person name="Reenan R."/>
            <person name="Reily A."/>
            <person name="Remington K.A."/>
            <person name="Rieger T.T."/>
            <person name="Ritchie M.G."/>
            <person name="Robin C."/>
            <person name="Rogers Y.H."/>
            <person name="Rohde C."/>
            <person name="Rozas J."/>
            <person name="Rubenfield M.J."/>
            <person name="Ruiz A."/>
            <person name="Russo S."/>
            <person name="Salzberg S.L."/>
            <person name="Sanchez-Gracia A."/>
            <person name="Saranga D.J."/>
            <person name="Sato H."/>
            <person name="Schaeffer S.W."/>
            <person name="Schatz M.C."/>
            <person name="Schlenke T."/>
            <person name="Schwartz R."/>
            <person name="Segarra C."/>
            <person name="Singh R.S."/>
            <person name="Sirot L."/>
            <person name="Sirota M."/>
            <person name="Sisneros N.B."/>
            <person name="Smith C.D."/>
            <person name="Smith T.F."/>
            <person name="Spieth J."/>
            <person name="Stage D.E."/>
            <person name="Stark A."/>
            <person name="Stephan W."/>
            <person name="Strausberg R.L."/>
            <person name="Strempel S."/>
            <person name="Sturgill D."/>
            <person name="Sutton G."/>
            <person name="Sutton G.G."/>
            <person name="Tao W."/>
            <person name="Teichmann S."/>
            <person name="Tobari Y.N."/>
            <person name="Tomimura Y."/>
            <person name="Tsolas J.M."/>
            <person name="Valente V.L."/>
            <person name="Venter E."/>
            <person name="Venter J.C."/>
            <person name="Vicario S."/>
            <person name="Vieira F.G."/>
            <person name="Vilella A.J."/>
            <person name="Villasante A."/>
            <person name="Walenz B."/>
            <person name="Wang J."/>
            <person name="Wasserman M."/>
            <person name="Watts T."/>
            <person name="Wilson D."/>
            <person name="Wilson R.K."/>
            <person name="Wing R.A."/>
            <person name="Wolfner M.F."/>
            <person name="Wong A."/>
            <person name="Wong G.K."/>
            <person name="Wu C.I."/>
            <person name="Wu G."/>
            <person name="Yamamoto D."/>
            <person name="Yang H.P."/>
            <person name="Yang S.P."/>
            <person name="Yorke J.A."/>
            <person name="Yoshida K."/>
            <person name="Zdobnov E."/>
            <person name="Zhang P."/>
            <person name="Zhang Y."/>
            <person name="Zimin A.V."/>
            <person name="Baldwin J."/>
            <person name="Abdouelleil A."/>
            <person name="Abdulkadir J."/>
            <person name="Abebe A."/>
            <person name="Abera B."/>
            <person name="Abreu J."/>
            <person name="Acer S.C."/>
            <person name="Aftuck L."/>
            <person name="Alexander A."/>
            <person name="An P."/>
            <person name="Anderson E."/>
            <person name="Anderson S."/>
            <person name="Arachi H."/>
            <person name="Azer M."/>
            <person name="Bachantsang P."/>
            <person name="Barry A."/>
            <person name="Bayul T."/>
            <person name="Berlin A."/>
            <person name="Bessette D."/>
            <person name="Bloom T."/>
            <person name="Blye J."/>
            <person name="Boguslavskiy L."/>
            <person name="Bonnet C."/>
            <person name="Boukhgalter B."/>
            <person name="Bourzgui I."/>
            <person name="Brown A."/>
            <person name="Cahill P."/>
            <person name="Channer S."/>
            <person name="Cheshatsang Y."/>
            <person name="Chuda L."/>
            <person name="Citroen M."/>
            <person name="Collymore A."/>
            <person name="Cooke P."/>
            <person name="Costello M."/>
            <person name="D'Aco K."/>
            <person name="Daza R."/>
            <person name="De Haan G."/>
            <person name="DeGray S."/>
            <person name="DeMaso C."/>
            <person name="Dhargay N."/>
            <person name="Dooley K."/>
            <person name="Dooley E."/>
            <person name="Doricent M."/>
            <person name="Dorje P."/>
            <person name="Dorjee K."/>
            <person name="Dupes A."/>
            <person name="Elong R."/>
            <person name="Falk J."/>
            <person name="Farina A."/>
            <person name="Faro S."/>
            <person name="Ferguson D."/>
            <person name="Fisher S."/>
            <person name="Foley C.D."/>
            <person name="Franke A."/>
            <person name="Friedrich D."/>
            <person name="Gadbois L."/>
            <person name="Gearin G."/>
            <person name="Gearin C.R."/>
            <person name="Giannoukos G."/>
            <person name="Goode T."/>
            <person name="Graham J."/>
            <person name="Grandbois E."/>
            <person name="Grewal S."/>
            <person name="Gyaltsen K."/>
            <person name="Hafez N."/>
            <person name="Hagos B."/>
            <person name="Hall J."/>
            <person name="Henson C."/>
            <person name="Hollinger A."/>
            <person name="Honan T."/>
            <person name="Huard M.D."/>
            <person name="Hughes L."/>
            <person name="Hurhula B."/>
            <person name="Husby M.E."/>
            <person name="Kamat A."/>
            <person name="Kanga B."/>
            <person name="Kashin S."/>
            <person name="Khazanovich D."/>
            <person name="Kisner P."/>
            <person name="Lance K."/>
            <person name="Lara M."/>
            <person name="Lee W."/>
            <person name="Lennon N."/>
            <person name="Letendre F."/>
            <person name="LeVine R."/>
            <person name="Lipovsky A."/>
            <person name="Liu X."/>
            <person name="Liu J."/>
            <person name="Liu S."/>
            <person name="Lokyitsang T."/>
            <person name="Lokyitsang Y."/>
            <person name="Lubonja R."/>
            <person name="Lui A."/>
            <person name="MacDonald P."/>
            <person name="Magnisalis V."/>
            <person name="Maru K."/>
            <person name="Matthews C."/>
            <person name="McCusker W."/>
            <person name="McDonough S."/>
            <person name="Mehta T."/>
            <person name="Meldrim J."/>
            <person name="Meneus L."/>
            <person name="Mihai O."/>
            <person name="Mihalev A."/>
            <person name="Mihova T."/>
            <person name="Mittelman R."/>
            <person name="Mlenga V."/>
            <person name="Montmayeur A."/>
            <person name="Mulrain L."/>
            <person name="Navidi A."/>
            <person name="Naylor J."/>
            <person name="Negash T."/>
            <person name="Nguyen T."/>
            <person name="Nguyen N."/>
            <person name="Nicol R."/>
            <person name="Norbu C."/>
            <person name="Norbu N."/>
            <person name="Novod N."/>
            <person name="O'Neill B."/>
            <person name="Osman S."/>
            <person name="Markiewicz E."/>
            <person name="Oyono O.L."/>
            <person name="Patti C."/>
            <person name="Phunkhang P."/>
            <person name="Pierre F."/>
            <person name="Priest M."/>
            <person name="Raghuraman S."/>
            <person name="Rege F."/>
            <person name="Reyes R."/>
            <person name="Rise C."/>
            <person name="Rogov P."/>
            <person name="Ross K."/>
            <person name="Ryan E."/>
            <person name="Settipalli S."/>
            <person name="Shea T."/>
            <person name="Sherpa N."/>
            <person name="Shi L."/>
            <person name="Shih D."/>
            <person name="Sparrow T."/>
            <person name="Spaulding J."/>
            <person name="Stalker J."/>
            <person name="Stange-Thomann N."/>
            <person name="Stavropoulos S."/>
            <person name="Stone C."/>
            <person name="Strader C."/>
            <person name="Tesfaye S."/>
            <person name="Thomson T."/>
            <person name="Thoulutsang Y."/>
            <person name="Thoulutsang D."/>
            <person name="Topham K."/>
            <person name="Topping I."/>
            <person name="Tsamla T."/>
            <person name="Vassiliev H."/>
            <person name="Vo A."/>
            <person name="Wangchuk T."/>
            <person name="Wangdi T."/>
            <person name="Weiand M."/>
            <person name="Wilkinson J."/>
            <person name="Wilson A."/>
            <person name="Yadav S."/>
            <person name="Young G."/>
            <person name="Yu Q."/>
            <person name="Zembek L."/>
            <person name="Zhong D."/>
            <person name="Zimmer A."/>
            <person name="Zwirko Z."/>
            <person name="Jaffe D.B."/>
            <person name="Alvarez P."/>
            <person name="Brockman W."/>
            <person name="Butler J."/>
            <person name="Chin C."/>
            <person name="Gnerre S."/>
            <person name="Grabherr M."/>
            <person name="Kleber M."/>
            <person name="Mauceli E."/>
            <person name="MacCallum I."/>
        </authorList>
    </citation>
    <scope>NUCLEOTIDE SEQUENCE [LARGE SCALE GENOMIC DNA]</scope>
    <source>
        <strain evidence="1 2">TSC#14021-0224.01</strain>
    </source>
</reference>
<evidence type="ECO:0008006" key="3">
    <source>
        <dbReference type="Google" id="ProtNLM"/>
    </source>
</evidence>
<reference evidence="1 2" key="2">
    <citation type="journal article" date="2008" name="Bioinformatics">
        <title>Assembly reconciliation.</title>
        <authorList>
            <person name="Zimin A.V."/>
            <person name="Smith D.R."/>
            <person name="Sutton G."/>
            <person name="Yorke J.A."/>
        </authorList>
    </citation>
    <scope>NUCLEOTIDE SEQUENCE [LARGE SCALE GENOMIC DNA]</scope>
    <source>
        <strain evidence="1 2">TSC#14021-0224.01</strain>
    </source>
</reference>
<protein>
    <recommendedName>
        <fullName evidence="3">DUF229 domain-containing protein</fullName>
    </recommendedName>
</protein>